<dbReference type="GO" id="GO:0043161">
    <property type="term" value="P:proteasome-mediated ubiquitin-dependent protein catabolic process"/>
    <property type="evidence" value="ECO:0007669"/>
    <property type="project" value="InterPro"/>
</dbReference>
<dbReference type="EMBL" id="CP119892">
    <property type="protein sequence ID" value="WFD25260.1"/>
    <property type="molecule type" value="Genomic_DNA"/>
</dbReference>
<evidence type="ECO:0000256" key="4">
    <source>
        <dbReference type="ARBA" id="ARBA00022771"/>
    </source>
</evidence>
<comment type="subcellular location">
    <subcellularLocation>
        <location evidence="1">Cytoplasm</location>
    </subcellularLocation>
</comment>
<proteinExistence type="inferred from homology"/>
<dbReference type="InterPro" id="IPR013083">
    <property type="entry name" value="Znf_RING/FYVE/PHD"/>
</dbReference>
<dbReference type="Gene3D" id="3.30.40.10">
    <property type="entry name" value="Zinc/RING finger domain, C3HC4 (zinc finger)"/>
    <property type="match status" value="1"/>
</dbReference>
<keyword evidence="5" id="KW-0862">Zinc</keyword>
<protein>
    <recommendedName>
        <fullName evidence="8">GID complex catalytic subunit 2</fullName>
    </recommendedName>
    <alternativeName>
        <fullName evidence="7">Glucose-induced degradation protein 2</fullName>
    </alternativeName>
</protein>
<dbReference type="GO" id="GO:0005737">
    <property type="term" value="C:cytoplasm"/>
    <property type="evidence" value="ECO:0007669"/>
    <property type="project" value="UniProtKB-SubCell"/>
</dbReference>
<keyword evidence="2" id="KW-0963">Cytoplasm</keyword>
<evidence type="ECO:0000313" key="13">
    <source>
        <dbReference type="Proteomes" id="UP001213623"/>
    </source>
</evidence>
<evidence type="ECO:0000256" key="9">
    <source>
        <dbReference type="PROSITE-ProRule" id="PRU01215"/>
    </source>
</evidence>
<feature type="zinc finger region" description="RING-Gid-type" evidence="9">
    <location>
        <begin position="281"/>
        <end position="323"/>
    </location>
</feature>
<dbReference type="GO" id="GO:0008270">
    <property type="term" value="F:zinc ion binding"/>
    <property type="evidence" value="ECO:0007669"/>
    <property type="project" value="UniProtKB-KW"/>
</dbReference>
<evidence type="ECO:0000259" key="11">
    <source>
        <dbReference type="PROSITE" id="PS51867"/>
    </source>
</evidence>
<evidence type="ECO:0000256" key="8">
    <source>
        <dbReference type="ARBA" id="ARBA00080744"/>
    </source>
</evidence>
<dbReference type="InterPro" id="IPR045098">
    <property type="entry name" value="Fyv10_fam"/>
</dbReference>
<accession>A0AAF0EGI1</accession>
<name>A0AAF0EGI1_9BASI</name>
<dbReference type="InterPro" id="IPR027370">
    <property type="entry name" value="Znf-RING_euk"/>
</dbReference>
<dbReference type="InterPro" id="IPR024964">
    <property type="entry name" value="CTLH/CRA"/>
</dbReference>
<reference evidence="12" key="1">
    <citation type="submission" date="2023-03" db="EMBL/GenBank/DDBJ databases">
        <title>Mating type loci evolution in Malassezia.</title>
        <authorList>
            <person name="Coelho M.A."/>
        </authorList>
    </citation>
    <scope>NUCLEOTIDE SEQUENCE</scope>
    <source>
        <strain evidence="12">CBS 9557</strain>
    </source>
</reference>
<organism evidence="12 13">
    <name type="scientific">Malassezia nana</name>
    <dbReference type="NCBI Taxonomy" id="180528"/>
    <lineage>
        <taxon>Eukaryota</taxon>
        <taxon>Fungi</taxon>
        <taxon>Dikarya</taxon>
        <taxon>Basidiomycota</taxon>
        <taxon>Ustilaginomycotina</taxon>
        <taxon>Malasseziomycetes</taxon>
        <taxon>Malasseziales</taxon>
        <taxon>Malasseziaceae</taxon>
        <taxon>Malassezia</taxon>
    </lineage>
</organism>
<evidence type="ECO:0000256" key="1">
    <source>
        <dbReference type="ARBA" id="ARBA00004496"/>
    </source>
</evidence>
<dbReference type="InterPro" id="IPR044063">
    <property type="entry name" value="ZF_RING_GID"/>
</dbReference>
<dbReference type="GO" id="GO:0005634">
    <property type="term" value="C:nucleus"/>
    <property type="evidence" value="ECO:0007669"/>
    <property type="project" value="TreeGrafter"/>
</dbReference>
<gene>
    <name evidence="12" type="ORF">MNAN1_000227</name>
</gene>
<comment type="similarity">
    <text evidence="6">Belongs to the RMD5/GID2 family.</text>
</comment>
<sequence>MESVFPGSLDHLISPDVFRDPTSVRALDRAMYEYFVRTGENGIAKSISESTEVFPHDAEEDAFKALQAFNEDMKVGRLDRIRTWVTSHREELKMRHSPLEYLLYRHEFIRLALGRATSDKAFSLHQDQAPTNVSMALAYGGRHFHSHYHTYMDQIQQLYTILVFVPRFPVDEQGVARDGFSCEQDILAHIPSRYRELIFVCDKELDFLRTTFHRDYCAISNLPHKDPLEASVHVGADIALSRIIKARKMKQQYGHEWSQADELPVEIPLPRELNIHSTFLCPVSKDVATEDNPPMRQPCGHVVSLEALKQIAQMRKRIKCPYCPSESHLGDACRVYF</sequence>
<evidence type="ECO:0000256" key="5">
    <source>
        <dbReference type="ARBA" id="ARBA00022833"/>
    </source>
</evidence>
<keyword evidence="3" id="KW-0479">Metal-binding</keyword>
<dbReference type="PANTHER" id="PTHR12170:SF3">
    <property type="entry name" value="GH10162P"/>
    <property type="match status" value="1"/>
</dbReference>
<dbReference type="FunFam" id="3.30.40.10:FF:000143">
    <property type="entry name" value="Regulator of gluconeogenesis Rmd5"/>
    <property type="match status" value="1"/>
</dbReference>
<dbReference type="Pfam" id="PF10607">
    <property type="entry name" value="CTLH"/>
    <property type="match status" value="1"/>
</dbReference>
<evidence type="ECO:0000256" key="7">
    <source>
        <dbReference type="ARBA" id="ARBA00075398"/>
    </source>
</evidence>
<evidence type="ECO:0000259" key="10">
    <source>
        <dbReference type="PROSITE" id="PS50897"/>
    </source>
</evidence>
<dbReference type="PANTHER" id="PTHR12170">
    <property type="entry name" value="MACROPHAGE ERYTHROBLAST ATTACHER-RELATED"/>
    <property type="match status" value="1"/>
</dbReference>
<dbReference type="PROSITE" id="PS50897">
    <property type="entry name" value="CTLH"/>
    <property type="match status" value="1"/>
</dbReference>
<feature type="domain" description="CTLH" evidence="10">
    <location>
        <begin position="62"/>
        <end position="119"/>
    </location>
</feature>
<dbReference type="Pfam" id="PF13445">
    <property type="entry name" value="zf-RING_UBOX"/>
    <property type="match status" value="1"/>
</dbReference>
<dbReference type="AlphaFoldDB" id="A0AAF0EGI1"/>
<dbReference type="InterPro" id="IPR037683">
    <property type="entry name" value="Rmd5_dRing"/>
</dbReference>
<dbReference type="GO" id="GO:0061630">
    <property type="term" value="F:ubiquitin protein ligase activity"/>
    <property type="evidence" value="ECO:0007669"/>
    <property type="project" value="InterPro"/>
</dbReference>
<evidence type="ECO:0000256" key="6">
    <source>
        <dbReference type="ARBA" id="ARBA00061136"/>
    </source>
</evidence>
<evidence type="ECO:0000256" key="2">
    <source>
        <dbReference type="ARBA" id="ARBA00022490"/>
    </source>
</evidence>
<keyword evidence="4 9" id="KW-0863">Zinc-finger</keyword>
<evidence type="ECO:0000313" key="12">
    <source>
        <dbReference type="EMBL" id="WFD25260.1"/>
    </source>
</evidence>
<feature type="domain" description="RING-Gid-type" evidence="11">
    <location>
        <begin position="281"/>
        <end position="323"/>
    </location>
</feature>
<dbReference type="PROSITE" id="PS51867">
    <property type="entry name" value="ZF_RING_GID"/>
    <property type="match status" value="1"/>
</dbReference>
<dbReference type="InterPro" id="IPR006595">
    <property type="entry name" value="CTLH_C"/>
</dbReference>
<evidence type="ECO:0000256" key="3">
    <source>
        <dbReference type="ARBA" id="ARBA00022723"/>
    </source>
</evidence>
<keyword evidence="13" id="KW-1185">Reference proteome</keyword>
<dbReference type="SUPFAM" id="SSF57850">
    <property type="entry name" value="RING/U-box"/>
    <property type="match status" value="1"/>
</dbReference>
<dbReference type="Proteomes" id="UP001213623">
    <property type="component" value="Chromosome 1"/>
</dbReference>
<dbReference type="GO" id="GO:0034657">
    <property type="term" value="C:GID complex"/>
    <property type="evidence" value="ECO:0007669"/>
    <property type="project" value="TreeGrafter"/>
</dbReference>
<dbReference type="CDD" id="cd16652">
    <property type="entry name" value="dRING_Rmd5p-like"/>
    <property type="match status" value="1"/>
</dbReference>